<dbReference type="InterPro" id="IPR036955">
    <property type="entry name" value="AP2/ERF_dom_sf"/>
</dbReference>
<dbReference type="InterPro" id="IPR001471">
    <property type="entry name" value="AP2/ERF_dom"/>
</dbReference>
<keyword evidence="8" id="KW-1185">Reference proteome</keyword>
<gene>
    <name evidence="7" type="ORF">C5167_017950</name>
</gene>
<comment type="subcellular location">
    <subcellularLocation>
        <location evidence="1">Nucleus</location>
    </subcellularLocation>
</comment>
<dbReference type="OrthoDB" id="207175at2759"/>
<name>A0A4Y7IP83_PAPSO</name>
<dbReference type="Gene3D" id="3.30.730.10">
    <property type="entry name" value="AP2/ERF domain"/>
    <property type="match status" value="1"/>
</dbReference>
<evidence type="ECO:0000259" key="6">
    <source>
        <dbReference type="PROSITE" id="PS51032"/>
    </source>
</evidence>
<feature type="domain" description="AP2/ERF" evidence="6">
    <location>
        <begin position="20"/>
        <end position="81"/>
    </location>
</feature>
<evidence type="ECO:0000256" key="3">
    <source>
        <dbReference type="ARBA" id="ARBA00023125"/>
    </source>
</evidence>
<dbReference type="GO" id="GO:0003677">
    <property type="term" value="F:DNA binding"/>
    <property type="evidence" value="ECO:0007669"/>
    <property type="project" value="UniProtKB-KW"/>
</dbReference>
<keyword evidence="4" id="KW-0804">Transcription</keyword>
<dbReference type="PANTHER" id="PTHR32467">
    <property type="entry name" value="AP2-LIKE ETHYLENE-RESPONSIVE TRANSCRIPTION FACTOR"/>
    <property type="match status" value="1"/>
</dbReference>
<keyword evidence="5" id="KW-0539">Nucleus</keyword>
<dbReference type="PANTHER" id="PTHR32467:SF90">
    <property type="entry name" value="AP2-LIKE ETHYLENE-RESPONSIVE TRANSCRIPTION FACTOR AIL1"/>
    <property type="match status" value="1"/>
</dbReference>
<dbReference type="PROSITE" id="PS51032">
    <property type="entry name" value="AP2_ERF"/>
    <property type="match status" value="1"/>
</dbReference>
<accession>A0A4Y7IP83</accession>
<evidence type="ECO:0000256" key="1">
    <source>
        <dbReference type="ARBA" id="ARBA00004123"/>
    </source>
</evidence>
<organism evidence="7 8">
    <name type="scientific">Papaver somniferum</name>
    <name type="common">Opium poppy</name>
    <dbReference type="NCBI Taxonomy" id="3469"/>
    <lineage>
        <taxon>Eukaryota</taxon>
        <taxon>Viridiplantae</taxon>
        <taxon>Streptophyta</taxon>
        <taxon>Embryophyta</taxon>
        <taxon>Tracheophyta</taxon>
        <taxon>Spermatophyta</taxon>
        <taxon>Magnoliopsida</taxon>
        <taxon>Ranunculales</taxon>
        <taxon>Papaveraceae</taxon>
        <taxon>Papaveroideae</taxon>
        <taxon>Papaver</taxon>
    </lineage>
</organism>
<dbReference type="SMART" id="SM00380">
    <property type="entry name" value="AP2"/>
    <property type="match status" value="1"/>
</dbReference>
<dbReference type="Gramene" id="RZC49522">
    <property type="protein sequence ID" value="RZC49522"/>
    <property type="gene ID" value="C5167_017950"/>
</dbReference>
<reference evidence="7 8" key="1">
    <citation type="journal article" date="2018" name="Science">
        <title>The opium poppy genome and morphinan production.</title>
        <authorList>
            <person name="Guo L."/>
            <person name="Winzer T."/>
            <person name="Yang X."/>
            <person name="Li Y."/>
            <person name="Ning Z."/>
            <person name="He Z."/>
            <person name="Teodor R."/>
            <person name="Lu Y."/>
            <person name="Bowser T.A."/>
            <person name="Graham I.A."/>
            <person name="Ye K."/>
        </authorList>
    </citation>
    <scope>NUCLEOTIDE SEQUENCE [LARGE SCALE GENOMIC DNA]</scope>
    <source>
        <strain evidence="8">cv. HN1</strain>
        <tissue evidence="7">Leaves</tissue>
    </source>
</reference>
<keyword evidence="3" id="KW-0238">DNA-binding</keyword>
<dbReference type="InterPro" id="IPR016177">
    <property type="entry name" value="DNA-bd_dom_sf"/>
</dbReference>
<proteinExistence type="predicted"/>
<evidence type="ECO:0000256" key="2">
    <source>
        <dbReference type="ARBA" id="ARBA00023015"/>
    </source>
</evidence>
<dbReference type="GO" id="GO:0005634">
    <property type="term" value="C:nucleus"/>
    <property type="evidence" value="ECO:0007669"/>
    <property type="project" value="UniProtKB-SubCell"/>
</dbReference>
<dbReference type="Proteomes" id="UP000316621">
    <property type="component" value="Chromosome 2"/>
</dbReference>
<protein>
    <recommendedName>
        <fullName evidence="6">AP2/ERF domain-containing protein</fullName>
    </recommendedName>
</protein>
<evidence type="ECO:0000313" key="7">
    <source>
        <dbReference type="EMBL" id="RZC49522.1"/>
    </source>
</evidence>
<dbReference type="GO" id="GO:0003700">
    <property type="term" value="F:DNA-binding transcription factor activity"/>
    <property type="evidence" value="ECO:0007669"/>
    <property type="project" value="InterPro"/>
</dbReference>
<sequence length="131" mass="14025">MENMKKEEYLATLKRNSIGFSRGVSMYKGVRRAGERWQAVMKSVANKRPHLGTFGTEKEAADAYDIAAIKSKGVSAVTNFPIGNYDVEHICSSSTLIGGGIGKRPSPQKSSSSVAAIVNESVGVPNLAFCL</sequence>
<evidence type="ECO:0000313" key="8">
    <source>
        <dbReference type="Proteomes" id="UP000316621"/>
    </source>
</evidence>
<evidence type="ECO:0000256" key="4">
    <source>
        <dbReference type="ARBA" id="ARBA00023163"/>
    </source>
</evidence>
<dbReference type="AlphaFoldDB" id="A0A4Y7IP83"/>
<dbReference type="EMBL" id="CM010716">
    <property type="protein sequence ID" value="RZC49522.1"/>
    <property type="molecule type" value="Genomic_DNA"/>
</dbReference>
<keyword evidence="2" id="KW-0805">Transcription regulation</keyword>
<evidence type="ECO:0000256" key="5">
    <source>
        <dbReference type="ARBA" id="ARBA00023242"/>
    </source>
</evidence>
<dbReference type="SUPFAM" id="SSF54171">
    <property type="entry name" value="DNA-binding domain"/>
    <property type="match status" value="1"/>
</dbReference>